<dbReference type="PANTHER" id="PTHR11409">
    <property type="entry name" value="ADENOSINE DEAMINASE"/>
    <property type="match status" value="1"/>
</dbReference>
<dbReference type="Pfam" id="PF00962">
    <property type="entry name" value="A_deaminase"/>
    <property type="match status" value="1"/>
</dbReference>
<feature type="domain" description="Adenosine deaminase" evidence="8">
    <location>
        <begin position="212"/>
        <end position="441"/>
    </location>
</feature>
<evidence type="ECO:0000259" key="8">
    <source>
        <dbReference type="Pfam" id="PF00962"/>
    </source>
</evidence>
<dbReference type="PANTHER" id="PTHR11409:SF43">
    <property type="entry name" value="ADENOSINE DEAMINASE"/>
    <property type="match status" value="1"/>
</dbReference>
<comment type="cofactor">
    <cofactor evidence="1">
        <name>Zn(2+)</name>
        <dbReference type="ChEBI" id="CHEBI:29105"/>
    </cofactor>
</comment>
<dbReference type="RefSeq" id="WP_035889974.1">
    <property type="nucleotide sequence ID" value="NZ_JNCF01000027.1"/>
</dbReference>
<comment type="similarity">
    <text evidence="2">Belongs to the metallo-dependent hydrolases superfamily. Adenosine and AMP deaminases family.</text>
</comment>
<evidence type="ECO:0000313" key="9">
    <source>
        <dbReference type="EMBL" id="KGP63068.1"/>
    </source>
</evidence>
<keyword evidence="6" id="KW-0862">Zinc</keyword>
<evidence type="ECO:0000256" key="1">
    <source>
        <dbReference type="ARBA" id="ARBA00001947"/>
    </source>
</evidence>
<dbReference type="GO" id="GO:0046103">
    <property type="term" value="P:inosine biosynthetic process"/>
    <property type="evidence" value="ECO:0007669"/>
    <property type="project" value="TreeGrafter"/>
</dbReference>
<gene>
    <name evidence="9" type="ORF">EP47_09055</name>
</gene>
<dbReference type="GO" id="GO:0006154">
    <property type="term" value="P:adenosine catabolic process"/>
    <property type="evidence" value="ECO:0007669"/>
    <property type="project" value="TreeGrafter"/>
</dbReference>
<evidence type="ECO:0000256" key="4">
    <source>
        <dbReference type="ARBA" id="ARBA00022723"/>
    </source>
</evidence>
<dbReference type="GO" id="GO:0005829">
    <property type="term" value="C:cytosol"/>
    <property type="evidence" value="ECO:0007669"/>
    <property type="project" value="TreeGrafter"/>
</dbReference>
<evidence type="ECO:0000256" key="7">
    <source>
        <dbReference type="SAM" id="SignalP"/>
    </source>
</evidence>
<keyword evidence="5" id="KW-0378">Hydrolase</keyword>
<dbReference type="InterPro" id="IPR001365">
    <property type="entry name" value="A_deaminase_dom"/>
</dbReference>
<dbReference type="InterPro" id="IPR006330">
    <property type="entry name" value="Ado/ade_deaminase"/>
</dbReference>
<dbReference type="OrthoDB" id="105475at2"/>
<dbReference type="STRING" id="1498499.EP47_09055"/>
<dbReference type="Proteomes" id="UP000054422">
    <property type="component" value="Unassembled WGS sequence"/>
</dbReference>
<name>A0A0A2T6L3_9GAMM</name>
<dbReference type="GO" id="GO:0004000">
    <property type="term" value="F:adenosine deaminase activity"/>
    <property type="evidence" value="ECO:0007669"/>
    <property type="project" value="UniProtKB-ARBA"/>
</dbReference>
<feature type="chain" id="PRO_5001993870" description="adenosine deaminase" evidence="7">
    <location>
        <begin position="22"/>
        <end position="491"/>
    </location>
</feature>
<dbReference type="AlphaFoldDB" id="A0A0A2T6L3"/>
<reference evidence="9 10" key="1">
    <citation type="submission" date="2014-05" db="EMBL/GenBank/DDBJ databases">
        <authorList>
            <person name="Rizzardi K."/>
            <person name="Winiecka-Krusnell J."/>
            <person name="Ramliden M."/>
            <person name="Alm E."/>
            <person name="Andersson S."/>
            <person name="Byfors S."/>
        </authorList>
    </citation>
    <scope>NUCLEOTIDE SEQUENCE [LARGE SCALE GENOMIC DNA]</scope>
    <source>
        <strain evidence="9 10">LEGN</strain>
    </source>
</reference>
<dbReference type="EMBL" id="JNCF01000027">
    <property type="protein sequence ID" value="KGP63068.1"/>
    <property type="molecule type" value="Genomic_DNA"/>
</dbReference>
<dbReference type="Gene3D" id="3.20.20.140">
    <property type="entry name" value="Metal-dependent hydrolases"/>
    <property type="match status" value="1"/>
</dbReference>
<dbReference type="SUPFAM" id="SSF51556">
    <property type="entry name" value="Metallo-dependent hydrolases"/>
    <property type="match status" value="1"/>
</dbReference>
<feature type="signal peptide" evidence="7">
    <location>
        <begin position="1"/>
        <end position="21"/>
    </location>
</feature>
<keyword evidence="10" id="KW-1185">Reference proteome</keyword>
<evidence type="ECO:0000256" key="5">
    <source>
        <dbReference type="ARBA" id="ARBA00022801"/>
    </source>
</evidence>
<evidence type="ECO:0000256" key="6">
    <source>
        <dbReference type="ARBA" id="ARBA00022833"/>
    </source>
</evidence>
<evidence type="ECO:0000256" key="2">
    <source>
        <dbReference type="ARBA" id="ARBA00006676"/>
    </source>
</evidence>
<accession>A0A0A2T6L3</accession>
<dbReference type="EC" id="3.5.4.4" evidence="3"/>
<evidence type="ECO:0000256" key="3">
    <source>
        <dbReference type="ARBA" id="ARBA00012784"/>
    </source>
</evidence>
<evidence type="ECO:0000313" key="10">
    <source>
        <dbReference type="Proteomes" id="UP000054422"/>
    </source>
</evidence>
<sequence>MNITKLISSVSVFFFLSPAFANVDDYFDSIKQDPNALYSFFKIMPKGGELHYHLAGGAYPETMLELAANSNYCLDKNTFMVSKDSSRCNGVNIKEVFNKPDLYSHIIKDWSMKDFIPGKESGHDHFFNGFAKYMPIVFDYRPQLLVEIIQRAAQQKEQYLEIMDVPDNAHSLSFGDLVKNTPSYDQKRTVLLANKDFQNNIKNTVLESDRILAKASQELGCKTHPHTSPCDVKVKLLYYVLREQPVDNVFAQALNAFEAVSQSKGNLIGVNLVQPEDGIISLRDYHKQMLIFEYLHQKYPKVPITLHAGELAPQAVTPENLSNHIRDALLTGHAQRIGHGVDIGYENDAEDTLKYMANNRIPVEINLISNLKILNISGRNHPLNYYLSHKVPVVLSTDDEGVLRTDLTQQYVEAVRRHGLSYQQLKQINRNALTYSFLPGKSIWTNKETAELIPDCRDLDSKNCQSFIAHNEKARLQWNLEKKLITFENNY</sequence>
<keyword evidence="7" id="KW-0732">Signal</keyword>
<proteinExistence type="inferred from homology"/>
<protein>
    <recommendedName>
        <fullName evidence="3">adenosine deaminase</fullName>
        <ecNumber evidence="3">3.5.4.4</ecNumber>
    </recommendedName>
</protein>
<dbReference type="InterPro" id="IPR032466">
    <property type="entry name" value="Metal_Hydrolase"/>
</dbReference>
<keyword evidence="4" id="KW-0479">Metal-binding</keyword>
<organism evidence="9 10">
    <name type="scientific">Legionella norrlandica</name>
    <dbReference type="NCBI Taxonomy" id="1498499"/>
    <lineage>
        <taxon>Bacteria</taxon>
        <taxon>Pseudomonadati</taxon>
        <taxon>Pseudomonadota</taxon>
        <taxon>Gammaproteobacteria</taxon>
        <taxon>Legionellales</taxon>
        <taxon>Legionellaceae</taxon>
        <taxon>Legionella</taxon>
    </lineage>
</organism>
<comment type="caution">
    <text evidence="9">The sequence shown here is derived from an EMBL/GenBank/DDBJ whole genome shotgun (WGS) entry which is preliminary data.</text>
</comment>
<dbReference type="GO" id="GO:0046872">
    <property type="term" value="F:metal ion binding"/>
    <property type="evidence" value="ECO:0007669"/>
    <property type="project" value="UniProtKB-KW"/>
</dbReference>
<dbReference type="GO" id="GO:0043103">
    <property type="term" value="P:hypoxanthine salvage"/>
    <property type="evidence" value="ECO:0007669"/>
    <property type="project" value="TreeGrafter"/>
</dbReference>